<dbReference type="PANTHER" id="PTHR33099">
    <property type="entry name" value="FE2OG DIOXYGENASE DOMAIN-CONTAINING PROTEIN"/>
    <property type="match status" value="1"/>
</dbReference>
<reference evidence="1" key="1">
    <citation type="submission" date="2009-11" db="EMBL/GenBank/DDBJ databases">
        <authorList>
            <consortium name="The Broad Institute Genome Sequencing Platform"/>
            <person name="Ward D."/>
            <person name="Feldgarden M."/>
            <person name="Earl A."/>
            <person name="Young S.K."/>
            <person name="Zeng Q."/>
            <person name="Koehrsen M."/>
            <person name="Alvarado L."/>
            <person name="Berlin A."/>
            <person name="Bochicchio J."/>
            <person name="Borenstein D."/>
            <person name="Chapman S.B."/>
            <person name="Chen Z."/>
            <person name="Engels R."/>
            <person name="Freedman E."/>
            <person name="Gellesch M."/>
            <person name="Goldberg J."/>
            <person name="Griggs A."/>
            <person name="Gujja S."/>
            <person name="Heilman E."/>
            <person name="Heiman D."/>
            <person name="Hepburn T."/>
            <person name="Howarth C."/>
            <person name="Jen D."/>
            <person name="Larson L."/>
            <person name="Lewis B."/>
            <person name="Mehta T."/>
            <person name="Park D."/>
            <person name="Pearson M."/>
            <person name="Roberts A."/>
            <person name="Saif S."/>
            <person name="Shea T."/>
            <person name="Shenoy N."/>
            <person name="Sisk P."/>
            <person name="Stolte C."/>
            <person name="Sykes S."/>
            <person name="Thomson T."/>
            <person name="Walk T."/>
            <person name="White J."/>
            <person name="Yandava C."/>
            <person name="Izard J."/>
            <person name="Baranova O.V."/>
            <person name="Blanton J.M."/>
            <person name="Tanner A.C."/>
            <person name="Dewhirst F.E."/>
            <person name="Haas B."/>
            <person name="Nusbaum C."/>
            <person name="Birren B."/>
        </authorList>
    </citation>
    <scope>NUCLEOTIDE SEQUENCE [LARGE SCALE GENOMIC DNA]</scope>
    <source>
        <strain evidence="1">1-1 BBBD Race 1</strain>
    </source>
</reference>
<dbReference type="VEuPathDB" id="FungiDB:PTTG_03932"/>
<accession>A0A180GIM4</accession>
<evidence type="ECO:0000313" key="1">
    <source>
        <dbReference type="EMBL" id="OAV92299.1"/>
    </source>
</evidence>
<dbReference type="OrthoDB" id="2495224at2759"/>
<protein>
    <recommendedName>
        <fullName evidence="4">Prolyl 4-hydroxylase alpha subunit Fe(2+) 2OG dioxygenase domain-containing protein</fullName>
    </recommendedName>
</protein>
<evidence type="ECO:0008006" key="4">
    <source>
        <dbReference type="Google" id="ProtNLM"/>
    </source>
</evidence>
<dbReference type="AlphaFoldDB" id="A0A180GIM4"/>
<organism evidence="1">
    <name type="scientific">Puccinia triticina (isolate 1-1 / race 1 (BBBD))</name>
    <name type="common">Brown leaf rust fungus</name>
    <dbReference type="NCBI Taxonomy" id="630390"/>
    <lineage>
        <taxon>Eukaryota</taxon>
        <taxon>Fungi</taxon>
        <taxon>Dikarya</taxon>
        <taxon>Basidiomycota</taxon>
        <taxon>Pucciniomycotina</taxon>
        <taxon>Pucciniomycetes</taxon>
        <taxon>Pucciniales</taxon>
        <taxon>Pucciniaceae</taxon>
        <taxon>Puccinia</taxon>
    </lineage>
</organism>
<name>A0A180GIM4_PUCT1</name>
<sequence>MYTKERVQIDASINNCGTFAGWEALPTTPPAGFLLDGIGEIDLPLREGQVRQLIAKAHPAPSGRAGEPIANIPVPHAWELGRDQLFFLEPTWQAYLVDLTHTGGEVVVTYNDQSKTLKTSDANQYFACWYSDVSHEVLPVQSGYRCVLTYNLAIRPSHDHPRPAGTVLDSKKEPLRNGLERWLRDLATGDARNVPSHLYHALDHKYAEDNMSIEKLKAEDFIRIRALQNFARELPFEIFFAVLEQQKDGTVHRARYRVDKRTGCYTDSESYASHHEIGSVIDTSHAVKSLRTLDGTIIASDFDFDLNFCLVKEPFRGLKTASEDYEYMGNSDARVTHWYRRSAVVITTSMKGANPPAKISTLLCATLVDSLKLTDILKSALEYSHCALFQTVGVCHRGHLPVEFFDWAKGWLDTLSDTDRSEKYQKWIPLLIQGYSSMAESIKIIKRLSNPTGDAAVPDGSLSSMGSWAKDVTHRCIMSFPEANKKPTLSDAESIVSAVFDLNETWTGTSALLTSIFDRFPQADATAFLIDVLFRLKIQAKLRNIPSDDTMELYRSLSLRVSNNQRKFCGLVTTAKAKLTSNTGQQVSFPAWAPSDYKRNNNEKESSQTGLVVTPRALVDYVCDIIHLSTDTVNPLQQFIQEITAQCDTFSAEDLSGLWMPFLYQLIPALALQSVSLNTPIYQQLTRQFVKHSEDKIIGPYPQVVNFTIPHVDCSCTDCKDLNQFLQNTSQGVGRFRMSEARRQHLSEQLKRAHVECTRETAKGCSPYTLLVTKVNTFQDKVKEWEQKRIELYGALTRHISQEHLQSLLGTEEATRFRTLAEARHPATAPHSHR</sequence>
<reference evidence="1" key="2">
    <citation type="submission" date="2016-05" db="EMBL/GenBank/DDBJ databases">
        <title>Comparative analysis highlights variable genome content of wheat rusts and divergence of the mating loci.</title>
        <authorList>
            <person name="Cuomo C.A."/>
            <person name="Bakkeren G."/>
            <person name="Szabo L."/>
            <person name="Khalil H."/>
            <person name="Joly D."/>
            <person name="Goldberg J."/>
            <person name="Young S."/>
            <person name="Zeng Q."/>
            <person name="Fellers J."/>
        </authorList>
    </citation>
    <scope>NUCLEOTIDE SEQUENCE [LARGE SCALE GENOMIC DNA]</scope>
    <source>
        <strain evidence="1">1-1 BBBD Race 1</strain>
    </source>
</reference>
<reference evidence="2 3" key="3">
    <citation type="journal article" date="2017" name="G3 (Bethesda)">
        <title>Comparative analysis highlights variable genome content of wheat rusts and divergence of the mating loci.</title>
        <authorList>
            <person name="Cuomo C.A."/>
            <person name="Bakkeren G."/>
            <person name="Khalil H.B."/>
            <person name="Panwar V."/>
            <person name="Joly D."/>
            <person name="Linning R."/>
            <person name="Sakthikumar S."/>
            <person name="Song X."/>
            <person name="Adiconis X."/>
            <person name="Fan L."/>
            <person name="Goldberg J.M."/>
            <person name="Levin J.Z."/>
            <person name="Young S."/>
            <person name="Zeng Q."/>
            <person name="Anikster Y."/>
            <person name="Bruce M."/>
            <person name="Wang M."/>
            <person name="Yin C."/>
            <person name="McCallum B."/>
            <person name="Szabo L.J."/>
            <person name="Hulbert S."/>
            <person name="Chen X."/>
            <person name="Fellers J.P."/>
        </authorList>
    </citation>
    <scope>NUCLEOTIDE SEQUENCE</scope>
    <source>
        <strain evidence="3">Isolate 1-1 / race 1 (BBBD)</strain>
        <strain evidence="2">isolate 1-1 / race 1 (BBBD)</strain>
    </source>
</reference>
<gene>
    <name evidence="1" type="ORF">PTTG_03932</name>
</gene>
<evidence type="ECO:0000313" key="3">
    <source>
        <dbReference type="Proteomes" id="UP000005240"/>
    </source>
</evidence>
<keyword evidence="3" id="KW-1185">Reference proteome</keyword>
<evidence type="ECO:0000313" key="2">
    <source>
        <dbReference type="EnsemblFungi" id="PTTG_03932-t43_1-p1"/>
    </source>
</evidence>
<dbReference type="EnsemblFungi" id="PTTG_03932-t43_1">
    <property type="protein sequence ID" value="PTTG_03932-t43_1-p1"/>
    <property type="gene ID" value="PTTG_03932"/>
</dbReference>
<dbReference type="Proteomes" id="UP000005240">
    <property type="component" value="Unassembled WGS sequence"/>
</dbReference>
<dbReference type="Gene3D" id="2.60.120.620">
    <property type="entry name" value="q2cbj1_9rhob like domain"/>
    <property type="match status" value="1"/>
</dbReference>
<reference evidence="2" key="4">
    <citation type="submission" date="2025-05" db="UniProtKB">
        <authorList>
            <consortium name="EnsemblFungi"/>
        </authorList>
    </citation>
    <scope>IDENTIFICATION</scope>
    <source>
        <strain evidence="2">isolate 1-1 / race 1 (BBBD)</strain>
    </source>
</reference>
<dbReference type="PANTHER" id="PTHR33099:SF7">
    <property type="entry name" value="MYND-TYPE DOMAIN-CONTAINING PROTEIN"/>
    <property type="match status" value="1"/>
</dbReference>
<dbReference type="EMBL" id="ADAS02000066">
    <property type="protein sequence ID" value="OAV92299.1"/>
    <property type="molecule type" value="Genomic_DNA"/>
</dbReference>
<proteinExistence type="predicted"/>